<dbReference type="InterPro" id="IPR045307">
    <property type="entry name" value="ADCK1_dom"/>
</dbReference>
<accession>A0A9P6NLR7</accession>
<dbReference type="SUPFAM" id="SSF56112">
    <property type="entry name" value="Protein kinase-like (PK-like)"/>
    <property type="match status" value="1"/>
</dbReference>
<keyword evidence="5" id="KW-1185">Reference proteome</keyword>
<feature type="transmembrane region" description="Helical" evidence="2">
    <location>
        <begin position="176"/>
        <end position="198"/>
    </location>
</feature>
<dbReference type="PANTHER" id="PTHR43173">
    <property type="entry name" value="ABC1 FAMILY PROTEIN"/>
    <property type="match status" value="1"/>
</dbReference>
<comment type="caution">
    <text evidence="4">The sequence shown here is derived from an EMBL/GenBank/DDBJ whole genome shotgun (WGS) entry which is preliminary data.</text>
</comment>
<feature type="domain" description="ABC1 atypical kinase-like" evidence="3">
    <location>
        <begin position="294"/>
        <end position="540"/>
    </location>
</feature>
<sequence>MASFANRLACSLVPTTGHPSLGGLLSKLSASRRALKTDGTGDGCALIGWSAIAQAKQYVTLQQSSHKMQTTNNHITSSPLLQHSQAFSRAFSRSEHLKKIAFLAPIMYDEPRITTSRRQPAHAFATFTRSLMTMRTVCRPSPKQEIHPGRSRRCPITTWVTPRTTSAEMMGRKGPYIWSSVIIRLVLVMGISVILFMVVPSFRYVVIGLVRCTRVALAVIGAIFDYKKLFATTWADDEAGRTQRHLDYQSTHLSAARRILEVLKQNGGIYVKLGQHLSSIQLIPIAWSQTMRPLQDQCLATPYVLIDRLFLDDVGVGISDLFDEFDPQPIGVASLAQVHRARDRLTGREVAVKVMHPSLEEYLEVDMRTVVVMLRFVKWVFPEFEFTWLGEEMQENLPKEMDFRIEAANALRCARDFSSLKSTSLKIPDVLWAKKRVLVMEYINGGRFDDLEYLAQHKIDRNRASQEVTRIFSQMLYLNGYFHADPHAGNLLIRPALPSSRSPYNFEIVLLDHGLYFDLSDQLRVNYAHLWLSLLKSNASADRRKYAKLVGNIDDDHYNIFESAITGRVGMKGTGSLMVMENQTREEQQLIRSTVVAEEGMIMNIFQILRNVPRRLLMILKVNDLTRSLDVSLNTTHPPVRIWLIVARFCELAIWRDEIRQMRSERHISGLSFSLVSRWLHSFWEYQKWYNALRVVEWGMDFVASLNKSWLWLKGLKEGGLDGARREAAGLVIA</sequence>
<dbReference type="PANTHER" id="PTHR43173:SF19">
    <property type="entry name" value="AARF DOMAIN-CONTAINING PROTEIN KINASE 1"/>
    <property type="match status" value="1"/>
</dbReference>
<name>A0A9P6NLR7_9BASI</name>
<protein>
    <recommendedName>
        <fullName evidence="3">ABC1 atypical kinase-like domain-containing protein</fullName>
    </recommendedName>
</protein>
<dbReference type="Gene3D" id="1.10.510.10">
    <property type="entry name" value="Transferase(Phosphotransferase) domain 1"/>
    <property type="match status" value="1"/>
</dbReference>
<dbReference type="InterPro" id="IPR051130">
    <property type="entry name" value="Mito_struct-func_regulator"/>
</dbReference>
<dbReference type="Proteomes" id="UP000886653">
    <property type="component" value="Unassembled WGS sequence"/>
</dbReference>
<dbReference type="InterPro" id="IPR011009">
    <property type="entry name" value="Kinase-like_dom_sf"/>
</dbReference>
<dbReference type="EMBL" id="MU167260">
    <property type="protein sequence ID" value="KAG0146492.1"/>
    <property type="molecule type" value="Genomic_DNA"/>
</dbReference>
<reference evidence="4" key="1">
    <citation type="submission" date="2013-11" db="EMBL/GenBank/DDBJ databases">
        <title>Genome sequence of the fusiform rust pathogen reveals effectors for host alternation and coevolution with pine.</title>
        <authorList>
            <consortium name="DOE Joint Genome Institute"/>
            <person name="Smith K."/>
            <person name="Pendleton A."/>
            <person name="Kubisiak T."/>
            <person name="Anderson C."/>
            <person name="Salamov A."/>
            <person name="Aerts A."/>
            <person name="Riley R."/>
            <person name="Clum A."/>
            <person name="Lindquist E."/>
            <person name="Ence D."/>
            <person name="Campbell M."/>
            <person name="Kronenberg Z."/>
            <person name="Feau N."/>
            <person name="Dhillon B."/>
            <person name="Hamelin R."/>
            <person name="Burleigh J."/>
            <person name="Smith J."/>
            <person name="Yandell M."/>
            <person name="Nelson C."/>
            <person name="Grigoriev I."/>
            <person name="Davis J."/>
        </authorList>
    </citation>
    <scope>NUCLEOTIDE SEQUENCE</scope>
    <source>
        <strain evidence="4">G11</strain>
    </source>
</reference>
<dbReference type="Pfam" id="PF03109">
    <property type="entry name" value="ABC1"/>
    <property type="match status" value="1"/>
</dbReference>
<evidence type="ECO:0000313" key="4">
    <source>
        <dbReference type="EMBL" id="KAG0146492.1"/>
    </source>
</evidence>
<evidence type="ECO:0000256" key="2">
    <source>
        <dbReference type="SAM" id="Phobius"/>
    </source>
</evidence>
<evidence type="ECO:0000313" key="5">
    <source>
        <dbReference type="Proteomes" id="UP000886653"/>
    </source>
</evidence>
<organism evidence="4 5">
    <name type="scientific">Cronartium quercuum f. sp. fusiforme G11</name>
    <dbReference type="NCBI Taxonomy" id="708437"/>
    <lineage>
        <taxon>Eukaryota</taxon>
        <taxon>Fungi</taxon>
        <taxon>Dikarya</taxon>
        <taxon>Basidiomycota</taxon>
        <taxon>Pucciniomycotina</taxon>
        <taxon>Pucciniomycetes</taxon>
        <taxon>Pucciniales</taxon>
        <taxon>Coleosporiaceae</taxon>
        <taxon>Cronartium</taxon>
    </lineage>
</organism>
<dbReference type="GO" id="GO:0055088">
    <property type="term" value="P:lipid homeostasis"/>
    <property type="evidence" value="ECO:0007669"/>
    <property type="project" value="TreeGrafter"/>
</dbReference>
<proteinExistence type="inferred from homology"/>
<keyword evidence="2" id="KW-1133">Transmembrane helix</keyword>
<keyword evidence="2" id="KW-0812">Transmembrane</keyword>
<dbReference type="OrthoDB" id="427480at2759"/>
<dbReference type="GO" id="GO:0007005">
    <property type="term" value="P:mitochondrion organization"/>
    <property type="evidence" value="ECO:0007669"/>
    <property type="project" value="TreeGrafter"/>
</dbReference>
<dbReference type="InterPro" id="IPR004147">
    <property type="entry name" value="ABC1_dom"/>
</dbReference>
<evidence type="ECO:0000259" key="3">
    <source>
        <dbReference type="Pfam" id="PF03109"/>
    </source>
</evidence>
<dbReference type="CDD" id="cd13969">
    <property type="entry name" value="ADCK1-like"/>
    <property type="match status" value="1"/>
</dbReference>
<dbReference type="AlphaFoldDB" id="A0A9P6NLR7"/>
<evidence type="ECO:0000256" key="1">
    <source>
        <dbReference type="ARBA" id="ARBA00009670"/>
    </source>
</evidence>
<keyword evidence="2" id="KW-0472">Membrane</keyword>
<dbReference type="GO" id="GO:0005743">
    <property type="term" value="C:mitochondrial inner membrane"/>
    <property type="evidence" value="ECO:0007669"/>
    <property type="project" value="TreeGrafter"/>
</dbReference>
<gene>
    <name evidence="4" type="ORF">CROQUDRAFT_657300</name>
</gene>
<comment type="similarity">
    <text evidence="1">Belongs to the protein kinase superfamily. ADCK protein kinase family.</text>
</comment>